<proteinExistence type="predicted"/>
<gene>
    <name evidence="1" type="ORF">LMG28614_01875</name>
</gene>
<sequence>MRLQLNDFPIHGVPSMAHFTDYFRFAMFTKTDQIWIDTDMLLLRDFDLDAPGDLIGKETSTSICTALLPLPCPILPLRPAAAPTKHQPD</sequence>
<keyword evidence="2" id="KW-1185">Reference proteome</keyword>
<name>A0A6S7B0V5_9BURK</name>
<reference evidence="1 2" key="1">
    <citation type="submission" date="2020-04" db="EMBL/GenBank/DDBJ databases">
        <authorList>
            <person name="De Canck E."/>
        </authorList>
    </citation>
    <scope>NUCLEOTIDE SEQUENCE [LARGE SCALE GENOMIC DNA]</scope>
    <source>
        <strain evidence="1 2">LMG 28614</strain>
    </source>
</reference>
<evidence type="ECO:0000313" key="1">
    <source>
        <dbReference type="EMBL" id="CAB3784103.1"/>
    </source>
</evidence>
<organism evidence="1 2">
    <name type="scientific">Paraburkholderia ultramafica</name>
    <dbReference type="NCBI Taxonomy" id="1544867"/>
    <lineage>
        <taxon>Bacteria</taxon>
        <taxon>Pseudomonadati</taxon>
        <taxon>Pseudomonadota</taxon>
        <taxon>Betaproteobacteria</taxon>
        <taxon>Burkholderiales</taxon>
        <taxon>Burkholderiaceae</taxon>
        <taxon>Paraburkholderia</taxon>
    </lineage>
</organism>
<dbReference type="Proteomes" id="UP000494365">
    <property type="component" value="Unassembled WGS sequence"/>
</dbReference>
<accession>A0A6S7B0V5</accession>
<evidence type="ECO:0000313" key="2">
    <source>
        <dbReference type="Proteomes" id="UP000494365"/>
    </source>
</evidence>
<dbReference type="AlphaFoldDB" id="A0A6S7B0V5"/>
<protein>
    <submittedName>
        <fullName evidence="1">Uncharacterized protein</fullName>
    </submittedName>
</protein>
<dbReference type="EMBL" id="CADIKK010000007">
    <property type="protein sequence ID" value="CAB3784103.1"/>
    <property type="molecule type" value="Genomic_DNA"/>
</dbReference>